<protein>
    <recommendedName>
        <fullName evidence="3 12">Ribokinase</fullName>
        <shortName evidence="12">RK</shortName>
        <ecNumber evidence="2 12">2.7.1.15</ecNumber>
    </recommendedName>
</protein>
<gene>
    <name evidence="12 14" type="primary">rbsK</name>
    <name evidence="14" type="ORF">H9809_03035</name>
</gene>
<evidence type="ECO:0000256" key="8">
    <source>
        <dbReference type="ARBA" id="ARBA00022840"/>
    </source>
</evidence>
<evidence type="ECO:0000259" key="13">
    <source>
        <dbReference type="Pfam" id="PF00294"/>
    </source>
</evidence>
<dbReference type="Pfam" id="PF00294">
    <property type="entry name" value="PfkB"/>
    <property type="match status" value="1"/>
</dbReference>
<comment type="caution">
    <text evidence="12">Lacks conserved residue(s) required for the propagation of feature annotation.</text>
</comment>
<dbReference type="GO" id="GO:0005524">
    <property type="term" value="F:ATP binding"/>
    <property type="evidence" value="ECO:0007669"/>
    <property type="project" value="UniProtKB-UniRule"/>
</dbReference>
<dbReference type="SUPFAM" id="SSF53613">
    <property type="entry name" value="Ribokinase-like"/>
    <property type="match status" value="1"/>
</dbReference>
<comment type="subunit">
    <text evidence="12">Homodimer.</text>
</comment>
<keyword evidence="8 12" id="KW-0067">ATP-binding</keyword>
<keyword evidence="4 12" id="KW-0808">Transferase</keyword>
<keyword evidence="9 12" id="KW-0460">Magnesium</keyword>
<evidence type="ECO:0000256" key="7">
    <source>
        <dbReference type="ARBA" id="ARBA00022777"/>
    </source>
</evidence>
<evidence type="ECO:0000313" key="15">
    <source>
        <dbReference type="Proteomes" id="UP000824056"/>
    </source>
</evidence>
<evidence type="ECO:0000256" key="2">
    <source>
        <dbReference type="ARBA" id="ARBA00012035"/>
    </source>
</evidence>
<dbReference type="EC" id="2.7.1.15" evidence="2 12"/>
<feature type="binding site" evidence="12">
    <location>
        <position position="283"/>
    </location>
    <ligand>
        <name>K(+)</name>
        <dbReference type="ChEBI" id="CHEBI:29103"/>
    </ligand>
</feature>
<dbReference type="InterPro" id="IPR029056">
    <property type="entry name" value="Ribokinase-like"/>
</dbReference>
<comment type="similarity">
    <text evidence="12">Belongs to the carbohydrate kinase PfkB family. Ribokinase subfamily.</text>
</comment>
<dbReference type="InterPro" id="IPR011611">
    <property type="entry name" value="PfkB_dom"/>
</dbReference>
<feature type="binding site" evidence="12">
    <location>
        <position position="140"/>
    </location>
    <ligand>
        <name>substrate</name>
    </ligand>
</feature>
<evidence type="ECO:0000256" key="3">
    <source>
        <dbReference type="ARBA" id="ARBA00016943"/>
    </source>
</evidence>
<keyword evidence="7 12" id="KW-0418">Kinase</keyword>
<keyword evidence="11 12" id="KW-0119">Carbohydrate metabolism</keyword>
<dbReference type="NCBIfam" id="TIGR02152">
    <property type="entry name" value="D_ribokin_bact"/>
    <property type="match status" value="1"/>
</dbReference>
<feature type="binding site" evidence="12">
    <location>
        <position position="249"/>
    </location>
    <ligand>
        <name>K(+)</name>
        <dbReference type="ChEBI" id="CHEBI:29103"/>
    </ligand>
</feature>
<comment type="activity regulation">
    <text evidence="12">Activated by a monovalent cation that binds near, but not in, the active site. The most likely occupant of the site in vivo is potassium. Ion binding induces a conformational change that may alter substrate affinity.</text>
</comment>
<feature type="active site" description="Proton acceptor" evidence="12">
    <location>
        <position position="253"/>
    </location>
</feature>
<dbReference type="Gene3D" id="3.40.1190.20">
    <property type="match status" value="1"/>
</dbReference>
<keyword evidence="12" id="KW-0963">Cytoplasm</keyword>
<dbReference type="PRINTS" id="PR00990">
    <property type="entry name" value="RIBOKINASE"/>
</dbReference>
<evidence type="ECO:0000256" key="11">
    <source>
        <dbReference type="ARBA" id="ARBA00023277"/>
    </source>
</evidence>
<evidence type="ECO:0000256" key="10">
    <source>
        <dbReference type="ARBA" id="ARBA00022958"/>
    </source>
</evidence>
<comment type="function">
    <text evidence="12">Catalyzes the phosphorylation of ribose at O-5 in a reaction requiring ATP and magnesium. The resulting D-ribose-5-phosphate can then be used either for sythesis of nucleotides, histidine, and tryptophan, or as a component of the pentose phosphate pathway.</text>
</comment>
<feature type="domain" description="Carbohydrate kinase PfkB" evidence="13">
    <location>
        <begin position="1"/>
        <end position="295"/>
    </location>
</feature>
<feature type="binding site" evidence="12">
    <location>
        <position position="277"/>
    </location>
    <ligand>
        <name>ATP</name>
        <dbReference type="ChEBI" id="CHEBI:30616"/>
    </ligand>
</feature>
<keyword evidence="6 12" id="KW-0547">Nucleotide-binding</keyword>
<dbReference type="HAMAP" id="MF_01987">
    <property type="entry name" value="Ribokinase"/>
    <property type="match status" value="1"/>
</dbReference>
<comment type="caution">
    <text evidence="14">The sequence shown here is derived from an EMBL/GenBank/DDBJ whole genome shotgun (WGS) entry which is preliminary data.</text>
</comment>
<comment type="cofactor">
    <cofactor evidence="12">
        <name>Mg(2+)</name>
        <dbReference type="ChEBI" id="CHEBI:18420"/>
    </cofactor>
    <text evidence="12">Requires a divalent cation, most likely magnesium in vivo, as an electrophilic catalyst to aid phosphoryl group transfer. It is the chelate of the metal and the nucleotide that is the actual substrate.</text>
</comment>
<dbReference type="Proteomes" id="UP000824056">
    <property type="component" value="Unassembled WGS sequence"/>
</dbReference>
<dbReference type="GO" id="GO:0005829">
    <property type="term" value="C:cytosol"/>
    <property type="evidence" value="ECO:0007669"/>
    <property type="project" value="TreeGrafter"/>
</dbReference>
<comment type="similarity">
    <text evidence="1">Belongs to the carbohydrate kinase pfkB family.</text>
</comment>
<dbReference type="EMBL" id="DXBG01000070">
    <property type="protein sequence ID" value="HIZ64866.1"/>
    <property type="molecule type" value="Genomic_DNA"/>
</dbReference>
<evidence type="ECO:0000256" key="5">
    <source>
        <dbReference type="ARBA" id="ARBA00022723"/>
    </source>
</evidence>
<accession>A0A9D2JRP8</accession>
<comment type="catalytic activity">
    <reaction evidence="12">
        <text>D-ribose + ATP = D-ribose 5-phosphate + ADP + H(+)</text>
        <dbReference type="Rhea" id="RHEA:13697"/>
        <dbReference type="ChEBI" id="CHEBI:15378"/>
        <dbReference type="ChEBI" id="CHEBI:30616"/>
        <dbReference type="ChEBI" id="CHEBI:47013"/>
        <dbReference type="ChEBI" id="CHEBI:78346"/>
        <dbReference type="ChEBI" id="CHEBI:456216"/>
        <dbReference type="EC" id="2.7.1.15"/>
    </reaction>
</comment>
<dbReference type="InterPro" id="IPR011877">
    <property type="entry name" value="Ribokinase"/>
</dbReference>
<organism evidence="14 15">
    <name type="scientific">Candidatus Blautia pullicola</name>
    <dbReference type="NCBI Taxonomy" id="2838498"/>
    <lineage>
        <taxon>Bacteria</taxon>
        <taxon>Bacillati</taxon>
        <taxon>Bacillota</taxon>
        <taxon>Clostridia</taxon>
        <taxon>Lachnospirales</taxon>
        <taxon>Lachnospiraceae</taxon>
        <taxon>Blautia</taxon>
    </lineage>
</organism>
<keyword evidence="10 12" id="KW-0630">Potassium</keyword>
<keyword evidence="5 12" id="KW-0479">Metal-binding</keyword>
<dbReference type="GO" id="GO:0046872">
    <property type="term" value="F:metal ion binding"/>
    <property type="evidence" value="ECO:0007669"/>
    <property type="project" value="UniProtKB-KW"/>
</dbReference>
<feature type="binding site" evidence="12">
    <location>
        <begin position="39"/>
        <end position="43"/>
    </location>
    <ligand>
        <name>substrate</name>
    </ligand>
</feature>
<reference evidence="14" key="1">
    <citation type="journal article" date="2021" name="PeerJ">
        <title>Extensive microbial diversity within the chicken gut microbiome revealed by metagenomics and culture.</title>
        <authorList>
            <person name="Gilroy R."/>
            <person name="Ravi A."/>
            <person name="Getino M."/>
            <person name="Pursley I."/>
            <person name="Horton D.L."/>
            <person name="Alikhan N.F."/>
            <person name="Baker D."/>
            <person name="Gharbi K."/>
            <person name="Hall N."/>
            <person name="Watson M."/>
            <person name="Adriaenssens E.M."/>
            <person name="Foster-Nyarko E."/>
            <person name="Jarju S."/>
            <person name="Secka A."/>
            <person name="Antonio M."/>
            <person name="Oren A."/>
            <person name="Chaudhuri R.R."/>
            <person name="La Ragione R."/>
            <person name="Hildebrand F."/>
            <person name="Pallen M.J."/>
        </authorList>
    </citation>
    <scope>NUCLEOTIDE SEQUENCE</scope>
    <source>
        <strain evidence="14">1068</strain>
    </source>
</reference>
<feature type="binding site" evidence="12">
    <location>
        <position position="288"/>
    </location>
    <ligand>
        <name>K(+)</name>
        <dbReference type="ChEBI" id="CHEBI:29103"/>
    </ligand>
</feature>
<dbReference type="CDD" id="cd01174">
    <property type="entry name" value="ribokinase"/>
    <property type="match status" value="1"/>
</dbReference>
<dbReference type="GO" id="GO:0004747">
    <property type="term" value="F:ribokinase activity"/>
    <property type="evidence" value="ECO:0007669"/>
    <property type="project" value="UniProtKB-UniRule"/>
</dbReference>
<dbReference type="InterPro" id="IPR002173">
    <property type="entry name" value="Carboh/pur_kinase_PfkB_CS"/>
</dbReference>
<dbReference type="AlphaFoldDB" id="A0A9D2JRP8"/>
<evidence type="ECO:0000256" key="1">
    <source>
        <dbReference type="ARBA" id="ARBA00005380"/>
    </source>
</evidence>
<sequence length="319" mass="33884">MKKILVIGSLNMDMVAEVDHTPVAGETILTNKMELVPGGKGANQAYAAGKLGAQVCMLGAVGADSYGKTERENLAEAGVEVSSVLVREEASTGAAFITVNREGDNCIVVVAGANATLSPADIEENEGLIKQNDIIILQLEIPLDTVVWAAKTAKKYGKLVILDPAPVPREFPEELYRYVDIMKPNETELKMLTGFGGSEAELKKAAQFLKDQGVGNVVVTLGGNGVYVEEKTGENHRIPALKVETVDTTAAGDTFTAALALKIAQGAGLREAAEYANYVSALVVTRKGAQSSIPSAKEVEVFLDYQVLNGEKEMKRNVS</sequence>
<feature type="binding site" evidence="12">
    <location>
        <begin position="220"/>
        <end position="225"/>
    </location>
    <ligand>
        <name>ATP</name>
        <dbReference type="ChEBI" id="CHEBI:30616"/>
    </ligand>
</feature>
<reference evidence="14" key="2">
    <citation type="submission" date="2021-04" db="EMBL/GenBank/DDBJ databases">
        <authorList>
            <person name="Gilroy R."/>
        </authorList>
    </citation>
    <scope>NUCLEOTIDE SEQUENCE</scope>
    <source>
        <strain evidence="14">1068</strain>
    </source>
</reference>
<feature type="binding site" evidence="12">
    <location>
        <position position="247"/>
    </location>
    <ligand>
        <name>K(+)</name>
        <dbReference type="ChEBI" id="CHEBI:29103"/>
    </ligand>
</feature>
<evidence type="ECO:0000256" key="12">
    <source>
        <dbReference type="HAMAP-Rule" id="MF_01987"/>
    </source>
</evidence>
<dbReference type="PANTHER" id="PTHR10584">
    <property type="entry name" value="SUGAR KINASE"/>
    <property type="match status" value="1"/>
</dbReference>
<dbReference type="InterPro" id="IPR002139">
    <property type="entry name" value="Ribo/fructo_kinase"/>
</dbReference>
<feature type="binding site" evidence="12">
    <location>
        <begin position="11"/>
        <end position="13"/>
    </location>
    <ligand>
        <name>substrate</name>
    </ligand>
</feature>
<evidence type="ECO:0000313" key="14">
    <source>
        <dbReference type="EMBL" id="HIZ64866.1"/>
    </source>
</evidence>
<evidence type="ECO:0000256" key="9">
    <source>
        <dbReference type="ARBA" id="ARBA00022842"/>
    </source>
</evidence>
<comment type="subcellular location">
    <subcellularLocation>
        <location evidence="12">Cytoplasm</location>
    </subcellularLocation>
</comment>
<feature type="binding site" evidence="12">
    <location>
        <position position="185"/>
    </location>
    <ligand>
        <name>ATP</name>
        <dbReference type="ChEBI" id="CHEBI:30616"/>
    </ligand>
</feature>
<feature type="binding site" evidence="12">
    <location>
        <begin position="252"/>
        <end position="253"/>
    </location>
    <ligand>
        <name>ATP</name>
        <dbReference type="ChEBI" id="CHEBI:30616"/>
    </ligand>
</feature>
<feature type="binding site" evidence="12">
    <location>
        <position position="286"/>
    </location>
    <ligand>
        <name>K(+)</name>
        <dbReference type="ChEBI" id="CHEBI:29103"/>
    </ligand>
</feature>
<comment type="pathway">
    <text evidence="12">Carbohydrate metabolism; D-ribose degradation; D-ribose 5-phosphate from beta-D-ribopyranose: step 2/2.</text>
</comment>
<dbReference type="GO" id="GO:0019303">
    <property type="term" value="P:D-ribose catabolic process"/>
    <property type="evidence" value="ECO:0007669"/>
    <property type="project" value="UniProtKB-UniRule"/>
</dbReference>
<evidence type="ECO:0000256" key="4">
    <source>
        <dbReference type="ARBA" id="ARBA00022679"/>
    </source>
</evidence>
<feature type="binding site" evidence="12">
    <location>
        <position position="292"/>
    </location>
    <ligand>
        <name>K(+)</name>
        <dbReference type="ChEBI" id="CHEBI:29103"/>
    </ligand>
</feature>
<evidence type="ECO:0000256" key="6">
    <source>
        <dbReference type="ARBA" id="ARBA00022741"/>
    </source>
</evidence>
<dbReference type="PANTHER" id="PTHR10584:SF166">
    <property type="entry name" value="RIBOKINASE"/>
    <property type="match status" value="1"/>
</dbReference>
<proteinExistence type="inferred from homology"/>
<name>A0A9D2JRP8_9FIRM</name>
<dbReference type="PROSITE" id="PS00584">
    <property type="entry name" value="PFKB_KINASES_2"/>
    <property type="match status" value="1"/>
</dbReference>
<feature type="binding site" evidence="12">
    <location>
        <position position="253"/>
    </location>
    <ligand>
        <name>substrate</name>
    </ligand>
</feature>